<evidence type="ECO:0000313" key="2">
    <source>
        <dbReference type="EMBL" id="EJK45521.1"/>
    </source>
</evidence>
<sequence>SASLPRASPVPEDQVFHGFVVTDELVYEAVRLIPGEPEDQHEDGGRDGDVGDWGGGLAGSDTTSSSW</sequence>
<reference evidence="2 3" key="1">
    <citation type="journal article" date="2012" name="Genome Biol.">
        <title>Genome and low-iron response of an oceanic diatom adapted to chronic iron limitation.</title>
        <authorList>
            <person name="Lommer M."/>
            <person name="Specht M."/>
            <person name="Roy A.S."/>
            <person name="Kraemer L."/>
            <person name="Andreson R."/>
            <person name="Gutowska M.A."/>
            <person name="Wolf J."/>
            <person name="Bergner S.V."/>
            <person name="Schilhabel M.B."/>
            <person name="Klostermeier U.C."/>
            <person name="Beiko R.G."/>
            <person name="Rosenstiel P."/>
            <person name="Hippler M."/>
            <person name="Laroche J."/>
        </authorList>
    </citation>
    <scope>NUCLEOTIDE SEQUENCE [LARGE SCALE GENOMIC DNA]</scope>
    <source>
        <strain evidence="2 3">CCMP1005</strain>
    </source>
</reference>
<gene>
    <name evidence="2" type="ORF">THAOC_35862</name>
</gene>
<keyword evidence="3" id="KW-1185">Reference proteome</keyword>
<protein>
    <submittedName>
        <fullName evidence="2">Uncharacterized protein</fullName>
    </submittedName>
</protein>
<organism evidence="2 3">
    <name type="scientific">Thalassiosira oceanica</name>
    <name type="common">Marine diatom</name>
    <dbReference type="NCBI Taxonomy" id="159749"/>
    <lineage>
        <taxon>Eukaryota</taxon>
        <taxon>Sar</taxon>
        <taxon>Stramenopiles</taxon>
        <taxon>Ochrophyta</taxon>
        <taxon>Bacillariophyta</taxon>
        <taxon>Coscinodiscophyceae</taxon>
        <taxon>Thalassiosirophycidae</taxon>
        <taxon>Thalassiosirales</taxon>
        <taxon>Thalassiosiraceae</taxon>
        <taxon>Thalassiosira</taxon>
    </lineage>
</organism>
<accession>K0R9C3</accession>
<feature type="region of interest" description="Disordered" evidence="1">
    <location>
        <begin position="32"/>
        <end position="67"/>
    </location>
</feature>
<dbReference type="EMBL" id="AGNL01048454">
    <property type="protein sequence ID" value="EJK45521.1"/>
    <property type="molecule type" value="Genomic_DNA"/>
</dbReference>
<evidence type="ECO:0000256" key="1">
    <source>
        <dbReference type="SAM" id="MobiDB-lite"/>
    </source>
</evidence>
<dbReference type="AlphaFoldDB" id="K0R9C3"/>
<evidence type="ECO:0000313" key="3">
    <source>
        <dbReference type="Proteomes" id="UP000266841"/>
    </source>
</evidence>
<proteinExistence type="predicted"/>
<comment type="caution">
    <text evidence="2">The sequence shown here is derived from an EMBL/GenBank/DDBJ whole genome shotgun (WGS) entry which is preliminary data.</text>
</comment>
<dbReference type="Proteomes" id="UP000266841">
    <property type="component" value="Unassembled WGS sequence"/>
</dbReference>
<feature type="non-terminal residue" evidence="2">
    <location>
        <position position="1"/>
    </location>
</feature>
<name>K0R9C3_THAOC</name>